<evidence type="ECO:0000313" key="3">
    <source>
        <dbReference type="Proteomes" id="UP000186168"/>
    </source>
</evidence>
<name>A0A1R1SB54_9ACTN</name>
<dbReference type="Proteomes" id="UP000186168">
    <property type="component" value="Unassembled WGS sequence"/>
</dbReference>
<evidence type="ECO:0000256" key="1">
    <source>
        <dbReference type="SAM" id="MobiDB-lite"/>
    </source>
</evidence>
<reference evidence="2 3" key="1">
    <citation type="submission" date="2013-05" db="EMBL/GenBank/DDBJ databases">
        <title>Genome sequence of Streptomyces sparsogenes DSM 40356.</title>
        <authorList>
            <person name="Coyne S."/>
            <person name="Seebeck F.P."/>
        </authorList>
    </citation>
    <scope>NUCLEOTIDE SEQUENCE [LARGE SCALE GENOMIC DNA]</scope>
    <source>
        <strain evidence="2 3">DSM 40356</strain>
    </source>
</reference>
<accession>A0A1R1SB54</accession>
<feature type="region of interest" description="Disordered" evidence="1">
    <location>
        <begin position="1"/>
        <end position="73"/>
    </location>
</feature>
<evidence type="ECO:0000313" key="2">
    <source>
        <dbReference type="EMBL" id="OMI35437.1"/>
    </source>
</evidence>
<protein>
    <submittedName>
        <fullName evidence="2">Uncharacterized protein</fullName>
    </submittedName>
</protein>
<sequence>MAGRARRGAGAKTNITGGKARPPQGPPYESGQVTAGGVAAAGRGHPDRGAQPRQHARARGTAAGRVQAHRPLS</sequence>
<proteinExistence type="predicted"/>
<keyword evidence="3" id="KW-1185">Reference proteome</keyword>
<dbReference type="AlphaFoldDB" id="A0A1R1SB54"/>
<gene>
    <name evidence="2" type="ORF">SPAR_31431</name>
</gene>
<organism evidence="2 3">
    <name type="scientific">Streptomyces sparsogenes DSM 40356</name>
    <dbReference type="NCBI Taxonomy" id="1331668"/>
    <lineage>
        <taxon>Bacteria</taxon>
        <taxon>Bacillati</taxon>
        <taxon>Actinomycetota</taxon>
        <taxon>Actinomycetes</taxon>
        <taxon>Kitasatosporales</taxon>
        <taxon>Streptomycetaceae</taxon>
        <taxon>Streptomyces</taxon>
    </lineage>
</organism>
<dbReference type="EMBL" id="ASQP01000398">
    <property type="protein sequence ID" value="OMI35437.1"/>
    <property type="molecule type" value="Genomic_DNA"/>
</dbReference>
<comment type="caution">
    <text evidence="2">The sequence shown here is derived from an EMBL/GenBank/DDBJ whole genome shotgun (WGS) entry which is preliminary data.</text>
</comment>